<evidence type="ECO:0000313" key="2">
    <source>
        <dbReference type="EMBL" id="HIH21733.1"/>
    </source>
</evidence>
<keyword evidence="1" id="KW-0812">Transmembrane</keyword>
<evidence type="ECO:0000256" key="1">
    <source>
        <dbReference type="SAM" id="Phobius"/>
    </source>
</evidence>
<dbReference type="EMBL" id="DUFW01000064">
    <property type="protein sequence ID" value="HIH21733.1"/>
    <property type="molecule type" value="Genomic_DNA"/>
</dbReference>
<dbReference type="Proteomes" id="UP000590964">
    <property type="component" value="Unassembled WGS sequence"/>
</dbReference>
<keyword evidence="1" id="KW-1133">Transmembrane helix</keyword>
<dbReference type="AlphaFoldDB" id="A0A7J4JVC2"/>
<name>A0A7J4JVC2_9ARCH</name>
<reference evidence="3" key="1">
    <citation type="journal article" date="2020" name="bioRxiv">
        <title>A rank-normalized archaeal taxonomy based on genome phylogeny resolves widespread incomplete and uneven classifications.</title>
        <authorList>
            <person name="Rinke C."/>
            <person name="Chuvochina M."/>
            <person name="Mussig A.J."/>
            <person name="Chaumeil P.-A."/>
            <person name="Waite D.W."/>
            <person name="Whitman W.B."/>
            <person name="Parks D.H."/>
            <person name="Hugenholtz P."/>
        </authorList>
    </citation>
    <scope>NUCLEOTIDE SEQUENCE [LARGE SCALE GENOMIC DNA]</scope>
</reference>
<gene>
    <name evidence="2" type="ORF">HA222_03705</name>
</gene>
<feature type="transmembrane region" description="Helical" evidence="1">
    <location>
        <begin position="6"/>
        <end position="28"/>
    </location>
</feature>
<keyword evidence="1" id="KW-0472">Membrane</keyword>
<protein>
    <submittedName>
        <fullName evidence="2">Uncharacterized protein</fullName>
    </submittedName>
</protein>
<proteinExistence type="predicted"/>
<organism evidence="2 3">
    <name type="scientific">Candidatus Iainarchaeum sp</name>
    <dbReference type="NCBI Taxonomy" id="3101447"/>
    <lineage>
        <taxon>Archaea</taxon>
        <taxon>Candidatus Iainarchaeota</taxon>
        <taxon>Candidatus Iainarchaeia</taxon>
        <taxon>Candidatus Iainarchaeales</taxon>
        <taxon>Candidatus Iainarchaeaceae</taxon>
        <taxon>Candidatus Iainarchaeum</taxon>
    </lineage>
</organism>
<accession>A0A7J4JVC2</accession>
<comment type="caution">
    <text evidence="2">The sequence shown here is derived from an EMBL/GenBank/DDBJ whole genome shotgun (WGS) entry which is preliminary data.</text>
</comment>
<evidence type="ECO:0000313" key="3">
    <source>
        <dbReference type="Proteomes" id="UP000590964"/>
    </source>
</evidence>
<sequence>MNSKGIPIFAGIVYILISIAVITVALTLSPTLHVLSKGVDKLIDGTTYASEALFTGGPDLGGNWNLDGVQNCDRIDMREVCTEYLKGKGWLWDSGLVNTVQKAGIEPQADEYCKDTAGRFDKVFYFCTGGPATFSENDEDNVINVSLKNNKFIKITGLLTTSEDFTFRIYPEKELLGNSLTSAPLSIIAPVTDESDLPPRNASNEEKAKFLVKRFEQLASIVEHPSKKYGIVLFMSPAVLTLERLKKKYFIVVPFLAFSETYAKFIDRQMIEKQSAAATALGGVKEKVKKAGASLLDTGLKDSIGTGAQTLWYGREKMEEMKNKVSVKIFFTPYSANVAEKFKVNGESAACEKLEPYSSFSEKTKNLLAESKDFVMDAYHKLAEKGEPESSSSDEESLGSVESKLGYCELTLENNRDYTINYSAGDGYYEDSKRVPQKASSAQVNLNSREKSKVFVKLSFNDLQKDELKIFDNGINITLDSTALAKKIVEEAETGTYYLSGADWDAFRNDPSKTGKLTIKLDLKEVLNKATLTSEQKNKLKDGVLVFNLVKTKDSEGKLSDSPATPFFALNQDGRKKLIKALESTATFQDSEYVGLFRVLQKVFETSFNAEIYSKVTAESGITQDQIEALKAAYSDRFIGSQKFDNENDALIITINAVINSDNFVYNQKYEVK</sequence>